<protein>
    <submittedName>
        <fullName evidence="3">Putative NFX1-type zinc finger-containing protein 1</fullName>
    </submittedName>
</protein>
<feature type="domain" description="DNA2/NAM7 helicase helicase" evidence="1">
    <location>
        <begin position="420"/>
        <end position="772"/>
    </location>
</feature>
<dbReference type="Gene3D" id="3.40.50.300">
    <property type="entry name" value="P-loop containing nucleotide triphosphate hydrolases"/>
    <property type="match status" value="2"/>
</dbReference>
<dbReference type="Proteomes" id="UP000037510">
    <property type="component" value="Unassembled WGS sequence"/>
</dbReference>
<dbReference type="InterPro" id="IPR041677">
    <property type="entry name" value="DNA2/NAM7_AAA_11"/>
</dbReference>
<dbReference type="Pfam" id="PF25396">
    <property type="entry name" value="ZNFX1"/>
    <property type="match status" value="1"/>
</dbReference>
<reference evidence="3 4" key="1">
    <citation type="journal article" date="2015" name="Genome Biol. Evol.">
        <title>The genome of winter moth (Operophtera brumata) provides a genomic perspective on sexual dimorphism and phenology.</title>
        <authorList>
            <person name="Derks M.F."/>
            <person name="Smit S."/>
            <person name="Salis L."/>
            <person name="Schijlen E."/>
            <person name="Bossers A."/>
            <person name="Mateman C."/>
            <person name="Pijl A.S."/>
            <person name="de Ridder D."/>
            <person name="Groenen M.A."/>
            <person name="Visser M.E."/>
            <person name="Megens H.J."/>
        </authorList>
    </citation>
    <scope>NUCLEOTIDE SEQUENCE [LARGE SCALE GENOMIC DNA]</scope>
    <source>
        <strain evidence="3">WM2013NL</strain>
        <tissue evidence="3">Head and thorax</tissue>
    </source>
</reference>
<dbReference type="Pfam" id="PF13086">
    <property type="entry name" value="AAA_11"/>
    <property type="match status" value="1"/>
</dbReference>
<dbReference type="InterPro" id="IPR027417">
    <property type="entry name" value="P-loop_NTPase"/>
</dbReference>
<dbReference type="GO" id="GO:0004386">
    <property type="term" value="F:helicase activity"/>
    <property type="evidence" value="ECO:0007669"/>
    <property type="project" value="InterPro"/>
</dbReference>
<feature type="domain" description="ZNFX1" evidence="2">
    <location>
        <begin position="294"/>
        <end position="355"/>
    </location>
</feature>
<sequence>MGESSKRSTRIDWFDGTIVEDTRAGTDFADEDQPGADTASKYTEKKPIGFKRLLDMSLLKPPVLTLEISHRPGFWNLFEQDDLKGDVIVLLMRILANVYKEIEPNDKSKIATLLKTRVLKSSFLDKLKKYLVDLPSVRVVEKKMNAQLWDDVEGFYILVLELCKGINRFGGNSTEYNDVLHELLEALEVSALGVREEHSERFSSDLFDGINSLKLDTVDEDDNWESFEIAEKPSNPDSFKILNIFPTREDIVTKSNAKIKPNIINGAYISVEHYLDLQFKLLREDCFGPLRDGILYPQVRVLRTYVSNNRVGHLVDIAYQERINNKLDKRYNKQLMFGSLLLFTSDRFDTILCATTIFLEPFVMVESEVFFEPYHQVLKPETKPPAYLTPETIYTILPPGKVDEIPFPVLDAHWPNAFGLDDSQLEAYKFALTREFAVIQGPPGTGKTFLGIKIASTILQNQSLEGTPLLVICYTNHALDQFLEGILKVTKSVIRLGSQSKSKALEAYNLNSVRAKVKCKYSYLYGSKRAELEKIYKEMTDLQSEIEKCEDSIICYKCVKPYLKIGDKSYELKYSDEDPILNWLYGLKDTNKLRQNGAERLEKELECFIVDDGKISTCFSEKIAANEIDSIKNILKCVSDCNSENLKNKETNQKLTNKVKSIEKKLDYFKMDKVDSLYTLSLEQRWQLYFNVVREMKNELLAKMDVLLKKHNTAHEELSEVSDLIDSEVMTTARVVGVTTTAAARRHQLVKKLSSPIVIVEEAAEVLEAHIVSLFERMIRNGIHARTLTTQRRMRRNFVELLVPAVYERLDSHAAVLAYQHVRGMKDNLYFYSHDEFEDSEFEWMIRNGIHARTLTTQRRMRRKFVELLVPAVYEILDIHAAVLAYQHGMEDSWSHKNTFEAKWCVALANYLRKMKYTPDEVTVLATFLHIRKHESAEIRQSNMECYKQETIISERDRKRHNAEL</sequence>
<proteinExistence type="predicted"/>
<dbReference type="InterPro" id="IPR045055">
    <property type="entry name" value="DNA2/NAM7-like"/>
</dbReference>
<dbReference type="SUPFAM" id="SSF52540">
    <property type="entry name" value="P-loop containing nucleoside triphosphate hydrolases"/>
    <property type="match status" value="1"/>
</dbReference>
<dbReference type="InterPro" id="IPR057373">
    <property type="entry name" value="ZNFX1"/>
</dbReference>
<organism evidence="3 4">
    <name type="scientific">Operophtera brumata</name>
    <name type="common">Winter moth</name>
    <name type="synonym">Phalaena brumata</name>
    <dbReference type="NCBI Taxonomy" id="104452"/>
    <lineage>
        <taxon>Eukaryota</taxon>
        <taxon>Metazoa</taxon>
        <taxon>Ecdysozoa</taxon>
        <taxon>Arthropoda</taxon>
        <taxon>Hexapoda</taxon>
        <taxon>Insecta</taxon>
        <taxon>Pterygota</taxon>
        <taxon>Neoptera</taxon>
        <taxon>Endopterygota</taxon>
        <taxon>Lepidoptera</taxon>
        <taxon>Glossata</taxon>
        <taxon>Ditrysia</taxon>
        <taxon>Geometroidea</taxon>
        <taxon>Geometridae</taxon>
        <taxon>Larentiinae</taxon>
        <taxon>Operophtera</taxon>
    </lineage>
</organism>
<dbReference type="STRING" id="104452.A0A0L7L283"/>
<dbReference type="AlphaFoldDB" id="A0A0L7L283"/>
<gene>
    <name evidence="3" type="ORF">OBRU01_08367</name>
</gene>
<keyword evidence="4" id="KW-1185">Reference proteome</keyword>
<dbReference type="GO" id="GO:0031380">
    <property type="term" value="C:nuclear RNA-directed RNA polymerase complex"/>
    <property type="evidence" value="ECO:0007669"/>
    <property type="project" value="TreeGrafter"/>
</dbReference>
<evidence type="ECO:0000313" key="3">
    <source>
        <dbReference type="EMBL" id="KOB69567.1"/>
    </source>
</evidence>
<dbReference type="PANTHER" id="PTHR10887">
    <property type="entry name" value="DNA2/NAM7 HELICASE FAMILY"/>
    <property type="match status" value="1"/>
</dbReference>
<name>A0A0L7L283_OPEBR</name>
<comment type="caution">
    <text evidence="3">The sequence shown here is derived from an EMBL/GenBank/DDBJ whole genome shotgun (WGS) entry which is preliminary data.</text>
</comment>
<evidence type="ECO:0000313" key="4">
    <source>
        <dbReference type="Proteomes" id="UP000037510"/>
    </source>
</evidence>
<dbReference type="PANTHER" id="PTHR10887:SF341">
    <property type="entry name" value="NFX1-TYPE ZINC FINGER-CONTAINING PROTEIN 1"/>
    <property type="match status" value="1"/>
</dbReference>
<accession>A0A0L7L283</accession>
<dbReference type="GO" id="GO:0031048">
    <property type="term" value="P:regulatory ncRNA-mediated heterochromatin formation"/>
    <property type="evidence" value="ECO:0007669"/>
    <property type="project" value="TreeGrafter"/>
</dbReference>
<dbReference type="EMBL" id="JTDY01003429">
    <property type="protein sequence ID" value="KOB69567.1"/>
    <property type="molecule type" value="Genomic_DNA"/>
</dbReference>
<evidence type="ECO:0000259" key="2">
    <source>
        <dbReference type="Pfam" id="PF25396"/>
    </source>
</evidence>
<evidence type="ECO:0000259" key="1">
    <source>
        <dbReference type="Pfam" id="PF13086"/>
    </source>
</evidence>